<dbReference type="InterPro" id="IPR018225">
    <property type="entry name" value="Transaldolase_AS"/>
</dbReference>
<sequence length="219" mass="23517">MRLFADTANMEELKKMDAMGLLEGITTNPTIVSQAGKSLTDTLKKLSLEFPDIEVFGQVVAKDTAAMVEEARKINQAGAHIVVKIPCTPQGLAAVKILVKEGIHVCVTAVLTAAEAYLCAVAGADYVAPYTGQNDLIGFKGTDSLADMCEVIQSAGYQTQILAASVEKPQEMIDYALAGADVITVPYHVIEDTFAYTKPLTDLYVDRFFGDWSKGGCEI</sequence>
<dbReference type="SUPFAM" id="SSF51569">
    <property type="entry name" value="Aldolase"/>
    <property type="match status" value="1"/>
</dbReference>
<dbReference type="PROSITE" id="PS01054">
    <property type="entry name" value="TRANSALDOLASE_1"/>
    <property type="match status" value="1"/>
</dbReference>
<evidence type="ECO:0000313" key="2">
    <source>
        <dbReference type="EMBL" id="HIZ08012.1"/>
    </source>
</evidence>
<dbReference type="InterPro" id="IPR001585">
    <property type="entry name" value="TAL/FSA"/>
</dbReference>
<dbReference type="Gene3D" id="3.20.20.70">
    <property type="entry name" value="Aldolase class I"/>
    <property type="match status" value="1"/>
</dbReference>
<name>A0A9D2D3K6_9FIRM</name>
<dbReference type="InterPro" id="IPR013785">
    <property type="entry name" value="Aldolase_TIM"/>
</dbReference>
<evidence type="ECO:0000313" key="3">
    <source>
        <dbReference type="Proteomes" id="UP000824024"/>
    </source>
</evidence>
<keyword evidence="1" id="KW-0704">Schiff base</keyword>
<dbReference type="EMBL" id="DXCH01000242">
    <property type="protein sequence ID" value="HIZ08012.1"/>
    <property type="molecule type" value="Genomic_DNA"/>
</dbReference>
<dbReference type="PANTHER" id="PTHR10683">
    <property type="entry name" value="TRANSALDOLASE"/>
    <property type="match status" value="1"/>
</dbReference>
<accession>A0A9D2D3K6</accession>
<evidence type="ECO:0000256" key="1">
    <source>
        <dbReference type="ARBA" id="ARBA00023270"/>
    </source>
</evidence>
<comment type="caution">
    <text evidence="2">The sequence shown here is derived from an EMBL/GenBank/DDBJ whole genome shotgun (WGS) entry which is preliminary data.</text>
</comment>
<dbReference type="PROSITE" id="PS00958">
    <property type="entry name" value="TRANSALDOLASE_2"/>
    <property type="match status" value="1"/>
</dbReference>
<dbReference type="PANTHER" id="PTHR10683:SF40">
    <property type="entry name" value="FRUCTOSE-6-PHOSPHATE ALDOLASE 1-RELATED"/>
    <property type="match status" value="1"/>
</dbReference>
<reference evidence="2" key="2">
    <citation type="submission" date="2021-04" db="EMBL/GenBank/DDBJ databases">
        <authorList>
            <person name="Gilroy R."/>
        </authorList>
    </citation>
    <scope>NUCLEOTIDE SEQUENCE</scope>
    <source>
        <strain evidence="2">CHK192-9172</strain>
    </source>
</reference>
<organism evidence="2 3">
    <name type="scientific">Candidatus Eubacterium avistercoris</name>
    <dbReference type="NCBI Taxonomy" id="2838567"/>
    <lineage>
        <taxon>Bacteria</taxon>
        <taxon>Bacillati</taxon>
        <taxon>Bacillota</taxon>
        <taxon>Clostridia</taxon>
        <taxon>Eubacteriales</taxon>
        <taxon>Eubacteriaceae</taxon>
        <taxon>Eubacterium</taxon>
    </lineage>
</organism>
<protein>
    <submittedName>
        <fullName evidence="2">Fructose-6-phosphate aldolase</fullName>
    </submittedName>
</protein>
<proteinExistence type="predicted"/>
<dbReference type="GO" id="GO:0005975">
    <property type="term" value="P:carbohydrate metabolic process"/>
    <property type="evidence" value="ECO:0007669"/>
    <property type="project" value="InterPro"/>
</dbReference>
<dbReference type="Pfam" id="PF00923">
    <property type="entry name" value="TAL_FSA"/>
    <property type="match status" value="1"/>
</dbReference>
<dbReference type="Proteomes" id="UP000824024">
    <property type="component" value="Unassembled WGS sequence"/>
</dbReference>
<dbReference type="AlphaFoldDB" id="A0A9D2D3K6"/>
<gene>
    <name evidence="2" type="ORF">IAA08_08765</name>
</gene>
<reference evidence="2" key="1">
    <citation type="journal article" date="2021" name="PeerJ">
        <title>Extensive microbial diversity within the chicken gut microbiome revealed by metagenomics and culture.</title>
        <authorList>
            <person name="Gilroy R."/>
            <person name="Ravi A."/>
            <person name="Getino M."/>
            <person name="Pursley I."/>
            <person name="Horton D.L."/>
            <person name="Alikhan N.F."/>
            <person name="Baker D."/>
            <person name="Gharbi K."/>
            <person name="Hall N."/>
            <person name="Watson M."/>
            <person name="Adriaenssens E.M."/>
            <person name="Foster-Nyarko E."/>
            <person name="Jarju S."/>
            <person name="Secka A."/>
            <person name="Antonio M."/>
            <person name="Oren A."/>
            <person name="Chaudhuri R.R."/>
            <person name="La Ragione R."/>
            <person name="Hildebrand F."/>
            <person name="Pallen M.J."/>
        </authorList>
    </citation>
    <scope>NUCLEOTIDE SEQUENCE</scope>
    <source>
        <strain evidence="2">CHK192-9172</strain>
    </source>
</reference>